<dbReference type="Pfam" id="PF03704">
    <property type="entry name" value="BTAD"/>
    <property type="match status" value="1"/>
</dbReference>
<feature type="DNA-binding region" description="OmpR/PhoB-type" evidence="5">
    <location>
        <begin position="1"/>
        <end position="90"/>
    </location>
</feature>
<dbReference type="PANTHER" id="PTHR35807">
    <property type="entry name" value="TRANSCRIPTIONAL REGULATOR REDD-RELATED"/>
    <property type="match status" value="1"/>
</dbReference>
<dbReference type="RefSeq" id="WP_344682881.1">
    <property type="nucleotide sequence ID" value="NZ_BAAAVT010000002.1"/>
</dbReference>
<dbReference type="InterPro" id="IPR001867">
    <property type="entry name" value="OmpR/PhoB-type_DNA-bd"/>
</dbReference>
<dbReference type="InterPro" id="IPR051677">
    <property type="entry name" value="AfsR-DnrI-RedD_regulator"/>
</dbReference>
<dbReference type="InterPro" id="IPR027417">
    <property type="entry name" value="P-loop_NTPase"/>
</dbReference>
<dbReference type="InterPro" id="IPR005158">
    <property type="entry name" value="BTAD"/>
</dbReference>
<evidence type="ECO:0000313" key="8">
    <source>
        <dbReference type="EMBL" id="GAA3052693.1"/>
    </source>
</evidence>
<reference evidence="9" key="1">
    <citation type="journal article" date="2019" name="Int. J. Syst. Evol. Microbiol.">
        <title>The Global Catalogue of Microorganisms (GCM) 10K type strain sequencing project: providing services to taxonomists for standard genome sequencing and annotation.</title>
        <authorList>
            <consortium name="The Broad Institute Genomics Platform"/>
            <consortium name="The Broad Institute Genome Sequencing Center for Infectious Disease"/>
            <person name="Wu L."/>
            <person name="Ma J."/>
        </authorList>
    </citation>
    <scope>NUCLEOTIDE SEQUENCE [LARGE SCALE GENOMIC DNA]</scope>
    <source>
        <strain evidence="9">JCM 14309</strain>
    </source>
</reference>
<keyword evidence="4" id="KW-0804">Transcription</keyword>
<feature type="compositionally biased region" description="Low complexity" evidence="6">
    <location>
        <begin position="250"/>
        <end position="286"/>
    </location>
</feature>
<evidence type="ECO:0000259" key="7">
    <source>
        <dbReference type="PROSITE" id="PS51755"/>
    </source>
</evidence>
<evidence type="ECO:0000256" key="6">
    <source>
        <dbReference type="SAM" id="MobiDB-lite"/>
    </source>
</evidence>
<keyword evidence="9" id="KW-1185">Reference proteome</keyword>
<dbReference type="InterPro" id="IPR011990">
    <property type="entry name" value="TPR-like_helical_dom_sf"/>
</dbReference>
<dbReference type="InterPro" id="IPR036388">
    <property type="entry name" value="WH-like_DNA-bd_sf"/>
</dbReference>
<gene>
    <name evidence="8" type="ORF">GCM10010529_03430</name>
</gene>
<protein>
    <recommendedName>
        <fullName evidence="7">OmpR/PhoB-type domain-containing protein</fullName>
    </recommendedName>
</protein>
<dbReference type="Proteomes" id="UP001500236">
    <property type="component" value="Unassembled WGS sequence"/>
</dbReference>
<dbReference type="SUPFAM" id="SSF48452">
    <property type="entry name" value="TPR-like"/>
    <property type="match status" value="1"/>
</dbReference>
<name>A0ABP6LT03_9MICC</name>
<evidence type="ECO:0000256" key="2">
    <source>
        <dbReference type="ARBA" id="ARBA00023015"/>
    </source>
</evidence>
<dbReference type="InterPro" id="IPR016032">
    <property type="entry name" value="Sig_transdc_resp-reg_C-effctor"/>
</dbReference>
<dbReference type="PRINTS" id="PR00364">
    <property type="entry name" value="DISEASERSIST"/>
</dbReference>
<dbReference type="PROSITE" id="PS51755">
    <property type="entry name" value="OMPR_PHOB"/>
    <property type="match status" value="1"/>
</dbReference>
<dbReference type="Gene3D" id="3.40.50.300">
    <property type="entry name" value="P-loop containing nucleotide triphosphate hydrolases"/>
    <property type="match status" value="1"/>
</dbReference>
<dbReference type="Gene3D" id="1.25.40.10">
    <property type="entry name" value="Tetratricopeptide repeat domain"/>
    <property type="match status" value="2"/>
</dbReference>
<dbReference type="Gene3D" id="1.10.10.10">
    <property type="entry name" value="Winged helix-like DNA-binding domain superfamily/Winged helix DNA-binding domain"/>
    <property type="match status" value="1"/>
</dbReference>
<organism evidence="8 9">
    <name type="scientific">Nesterenkonia aethiopica</name>
    <dbReference type="NCBI Taxonomy" id="269144"/>
    <lineage>
        <taxon>Bacteria</taxon>
        <taxon>Bacillati</taxon>
        <taxon>Actinomycetota</taxon>
        <taxon>Actinomycetes</taxon>
        <taxon>Micrococcales</taxon>
        <taxon>Micrococcaceae</taxon>
        <taxon>Nesterenkonia</taxon>
    </lineage>
</organism>
<comment type="caution">
    <text evidence="8">The sequence shown here is derived from an EMBL/GenBank/DDBJ whole genome shotgun (WGS) entry which is preliminary data.</text>
</comment>
<evidence type="ECO:0000256" key="3">
    <source>
        <dbReference type="ARBA" id="ARBA00023125"/>
    </source>
</evidence>
<evidence type="ECO:0000256" key="1">
    <source>
        <dbReference type="ARBA" id="ARBA00005820"/>
    </source>
</evidence>
<feature type="region of interest" description="Disordered" evidence="6">
    <location>
        <begin position="243"/>
        <end position="300"/>
    </location>
</feature>
<evidence type="ECO:0000313" key="9">
    <source>
        <dbReference type="Proteomes" id="UP001500236"/>
    </source>
</evidence>
<keyword evidence="3 5" id="KW-0238">DNA-binding</keyword>
<feature type="compositionally biased region" description="Low complexity" evidence="6">
    <location>
        <begin position="662"/>
        <end position="685"/>
    </location>
</feature>
<accession>A0ABP6LT03</accession>
<evidence type="ECO:0000256" key="4">
    <source>
        <dbReference type="ARBA" id="ARBA00023163"/>
    </source>
</evidence>
<dbReference type="SUPFAM" id="SSF46894">
    <property type="entry name" value="C-terminal effector domain of the bipartite response regulators"/>
    <property type="match status" value="1"/>
</dbReference>
<dbReference type="CDD" id="cd15831">
    <property type="entry name" value="BTAD"/>
    <property type="match status" value="1"/>
</dbReference>
<dbReference type="PANTHER" id="PTHR35807:SF1">
    <property type="entry name" value="TRANSCRIPTIONAL REGULATOR REDD"/>
    <property type="match status" value="1"/>
</dbReference>
<feature type="compositionally biased region" description="Pro residues" evidence="6">
    <location>
        <begin position="287"/>
        <end position="297"/>
    </location>
</feature>
<dbReference type="SMART" id="SM00862">
    <property type="entry name" value="Trans_reg_C"/>
    <property type="match status" value="1"/>
</dbReference>
<keyword evidence="2" id="KW-0805">Transcription regulation</keyword>
<comment type="similarity">
    <text evidence="1">Belongs to the AfsR/DnrI/RedD regulatory family.</text>
</comment>
<dbReference type="Pfam" id="PF00486">
    <property type="entry name" value="Trans_reg_C"/>
    <property type="match status" value="1"/>
</dbReference>
<dbReference type="SUPFAM" id="SSF52540">
    <property type="entry name" value="P-loop containing nucleoside triphosphate hydrolases"/>
    <property type="match status" value="1"/>
</dbReference>
<proteinExistence type="inferred from homology"/>
<evidence type="ECO:0000256" key="5">
    <source>
        <dbReference type="PROSITE-ProRule" id="PRU01091"/>
    </source>
</evidence>
<feature type="domain" description="OmpR/PhoB-type" evidence="7">
    <location>
        <begin position="1"/>
        <end position="90"/>
    </location>
</feature>
<dbReference type="SMART" id="SM01043">
    <property type="entry name" value="BTAD"/>
    <property type="match status" value="1"/>
</dbReference>
<feature type="region of interest" description="Disordered" evidence="6">
    <location>
        <begin position="662"/>
        <end position="690"/>
    </location>
</feature>
<dbReference type="EMBL" id="BAAAVT010000002">
    <property type="protein sequence ID" value="GAA3052693.1"/>
    <property type="molecule type" value="Genomic_DNA"/>
</dbReference>
<sequence>MQLDILGPIRVCHEDRSPVVLTGLQGLLLAMLVAARGRPVPTDRLLDAMWGDDPCPRAAHRLQTHVHRLRRTLGGPDVLQAVGGGYVLQVPPGATDVERFENLIDEAAVTADADPRRAQELLGQACGLWRGRPFDGQTGAGLSIEAQRLDGLRLTARERLNAARLACREPEAVIEEVPSLIAEHPLRERLYELLMAAHTLQGRPTEALEVHRQARHRLAEELGLDVGPGLRRLQEQVLRGGAPAPETFLTPRRSPAPAAGAPAAGVSAAGGSVTGSASGRAATSGAVPPPAQLPAPPRGFHGREELLARLDELLGAAPAGASEAAPGDAAGFGIVALTGGGGTGKTALALHWAHGAVTDFPDGCLYADLRGFGPEAPLDPSRMLAWFLIALGVDAADVPASRAERSSLLRSLTSSRRILIVLDNARDADQVRPLLPGSPRSAVLVTSRADLRPLVLHDGAHQLTVPLMSPAESRALLGGTRGPRPSEELRDSLAEACSHLPLALRIMAERLRLETVETAPALLRDLQDERLRLDLLDSGDEATSVRTVFSWSCQRLSTSSARLFRLLGTAPARWLDVPAVAALAGLGPAEARRGIEELDRAWLLESLETDHVRQHDLLRDYAAELAEEQESPEEIRAAFDRLCSHLLTVTAAAVRSVTRPQASESAEAVEPAEPGASGAPAASSRPAERFDDPQAAEDWLARTIDTLALVADRAADTGPRWFPTELARLLDRHLDDRRQLDCAHRLHRASATAARRIGELEAEAHAELGLAVVALRRSRRSEAEPHLERAMALLEEVHDPVWPETGPSS</sequence>